<dbReference type="GO" id="GO:0006308">
    <property type="term" value="P:DNA catabolic process"/>
    <property type="evidence" value="ECO:0007669"/>
    <property type="project" value="UniProtKB-UniRule"/>
</dbReference>
<dbReference type="EnsemblBacteria" id="ACZ19269">
    <property type="protein sequence ID" value="ACZ19269"/>
    <property type="gene ID" value="Taci_1037"/>
</dbReference>
<dbReference type="Proteomes" id="UP000002030">
    <property type="component" value="Chromosome"/>
</dbReference>
<dbReference type="PANTHER" id="PTHR30008">
    <property type="entry name" value="EXODEOXYRIBONUCLEASE 7 LARGE SUBUNIT"/>
    <property type="match status" value="1"/>
</dbReference>
<reference evidence="9 10" key="1">
    <citation type="journal article" date="2009" name="Stand. Genomic Sci.">
        <title>Complete genome sequence of Thermanaerovibrio acidaminovorans type strain (Su883).</title>
        <authorList>
            <person name="Chovatia M."/>
            <person name="Sikorski J."/>
            <person name="Schroder M."/>
            <person name="Lapidus A."/>
            <person name="Nolan M."/>
            <person name="Tice H."/>
            <person name="Glavina Del Rio T."/>
            <person name="Copeland A."/>
            <person name="Cheng J.F."/>
            <person name="Lucas S."/>
            <person name="Chen F."/>
            <person name="Bruce D."/>
            <person name="Goodwin L."/>
            <person name="Pitluck S."/>
            <person name="Ivanova N."/>
            <person name="Mavromatis K."/>
            <person name="Ovchinnikova G."/>
            <person name="Pati A."/>
            <person name="Chen A."/>
            <person name="Palaniappan K."/>
            <person name="Land M."/>
            <person name="Hauser L."/>
            <person name="Chang Y.J."/>
            <person name="Jeffries C.D."/>
            <person name="Chain P."/>
            <person name="Saunders E."/>
            <person name="Detter J.C."/>
            <person name="Brettin T."/>
            <person name="Rohde M."/>
            <person name="Goker M."/>
            <person name="Spring S."/>
            <person name="Bristow J."/>
            <person name="Markowitz V."/>
            <person name="Hugenholtz P."/>
            <person name="Kyrpides N.C."/>
            <person name="Klenk H.P."/>
            <person name="Eisen J.A."/>
        </authorList>
    </citation>
    <scope>NUCLEOTIDE SEQUENCE [LARGE SCALE GENOMIC DNA]</scope>
    <source>
        <strain evidence="10">ATCC 49978 / DSM 6589 / Su883</strain>
    </source>
</reference>
<dbReference type="GO" id="GO:0008855">
    <property type="term" value="F:exodeoxyribonuclease VII activity"/>
    <property type="evidence" value="ECO:0007669"/>
    <property type="project" value="UniProtKB-UniRule"/>
</dbReference>
<dbReference type="PANTHER" id="PTHR30008:SF0">
    <property type="entry name" value="EXODEOXYRIBONUCLEASE 7 LARGE SUBUNIT"/>
    <property type="match status" value="1"/>
</dbReference>
<dbReference type="STRING" id="525903.Taci_1037"/>
<dbReference type="KEGG" id="tai:Taci_1037"/>
<dbReference type="GO" id="GO:0005737">
    <property type="term" value="C:cytoplasm"/>
    <property type="evidence" value="ECO:0007669"/>
    <property type="project" value="UniProtKB-SubCell"/>
</dbReference>
<dbReference type="InterPro" id="IPR025824">
    <property type="entry name" value="OB-fold_nuc-bd_dom"/>
</dbReference>
<proteinExistence type="inferred from homology"/>
<dbReference type="HOGENOM" id="CLU_023625_3_1_0"/>
<evidence type="ECO:0000256" key="6">
    <source>
        <dbReference type="RuleBase" id="RU004355"/>
    </source>
</evidence>
<evidence type="ECO:0000256" key="2">
    <source>
        <dbReference type="ARBA" id="ARBA00022722"/>
    </source>
</evidence>
<keyword evidence="2 5" id="KW-0540">Nuclease</keyword>
<comment type="similarity">
    <text evidence="5 6">Belongs to the XseA family.</text>
</comment>
<evidence type="ECO:0000256" key="3">
    <source>
        <dbReference type="ARBA" id="ARBA00022801"/>
    </source>
</evidence>
<dbReference type="HAMAP" id="MF_00378">
    <property type="entry name" value="Exonuc_7_L"/>
    <property type="match status" value="1"/>
</dbReference>
<evidence type="ECO:0000313" key="10">
    <source>
        <dbReference type="Proteomes" id="UP000002030"/>
    </source>
</evidence>
<dbReference type="InterPro" id="IPR020579">
    <property type="entry name" value="Exonuc_VII_lsu_C"/>
</dbReference>
<dbReference type="GO" id="GO:0003676">
    <property type="term" value="F:nucleic acid binding"/>
    <property type="evidence" value="ECO:0007669"/>
    <property type="project" value="InterPro"/>
</dbReference>
<keyword evidence="10" id="KW-1185">Reference proteome</keyword>
<dbReference type="NCBIfam" id="TIGR00237">
    <property type="entry name" value="xseA"/>
    <property type="match status" value="1"/>
</dbReference>
<evidence type="ECO:0000256" key="5">
    <source>
        <dbReference type="HAMAP-Rule" id="MF_00378"/>
    </source>
</evidence>
<name>D1B5H8_THEAS</name>
<comment type="catalytic activity">
    <reaction evidence="5 6">
        <text>Exonucleolytic cleavage in either 5'- to 3'- or 3'- to 5'-direction to yield nucleoside 5'-phosphates.</text>
        <dbReference type="EC" id="3.1.11.6"/>
    </reaction>
</comment>
<keyword evidence="3 5" id="KW-0378">Hydrolase</keyword>
<sequence length="397" mass="42990">MRSPTPVDVDSLTDRIRSALTSPPFRNIWVRGQLEGLKRHTSGHVYFTLLGASARISCAMFRSSAASVLHWPGDGQEVVVNGSLDLYPPRGTYQVIASKLYHLGVGDRARQKELVRRKLEEEGLFDPRLKRPVPPIPSRVLVVTSPSGAALQDVIRVSGERFPQCEILVIPAQVQGFGAPGSIAEAMRRASKIPAGSCVMLVRGGGSRDDLDPFDQEEVARAIRACPYPVVVGVGHQVDTTIADLAADLSAPTPSGAAERVFPDRRELARRVGGMLKLGSSHLKRRITASGARLDSLGSRLKRPLEGAFSREDFRLRSLRSSAASALRLSLERGYGQLRDLSGALEALSPLGVLKRGYAEIQDMNGRKIPCAADLVPGQRVTILFQDGSRPARILGD</sequence>
<evidence type="ECO:0000313" key="9">
    <source>
        <dbReference type="EMBL" id="ACZ19269.1"/>
    </source>
</evidence>
<dbReference type="RefSeq" id="WP_012869784.1">
    <property type="nucleotide sequence ID" value="NC_013522.1"/>
</dbReference>
<keyword evidence="1 5" id="KW-0963">Cytoplasm</keyword>
<accession>D1B5H8</accession>
<dbReference type="EMBL" id="CP001818">
    <property type="protein sequence ID" value="ACZ19269.1"/>
    <property type="molecule type" value="Genomic_DNA"/>
</dbReference>
<dbReference type="PATRIC" id="fig|525903.6.peg.1035"/>
<dbReference type="Pfam" id="PF13742">
    <property type="entry name" value="tRNA_anti_2"/>
    <property type="match status" value="1"/>
</dbReference>
<dbReference type="eggNOG" id="COG1570">
    <property type="taxonomic scope" value="Bacteria"/>
</dbReference>
<evidence type="ECO:0000256" key="1">
    <source>
        <dbReference type="ARBA" id="ARBA00022490"/>
    </source>
</evidence>
<protein>
    <recommendedName>
        <fullName evidence="5">Exodeoxyribonuclease 7 large subunit</fullName>
        <ecNumber evidence="5">3.1.11.6</ecNumber>
    </recommendedName>
    <alternativeName>
        <fullName evidence="5">Exodeoxyribonuclease VII large subunit</fullName>
        <shortName evidence="5">Exonuclease VII large subunit</shortName>
    </alternativeName>
</protein>
<dbReference type="GO" id="GO:0009318">
    <property type="term" value="C:exodeoxyribonuclease VII complex"/>
    <property type="evidence" value="ECO:0007669"/>
    <property type="project" value="UniProtKB-UniRule"/>
</dbReference>
<comment type="subunit">
    <text evidence="5">Heterooligomer composed of large and small subunits.</text>
</comment>
<evidence type="ECO:0000256" key="4">
    <source>
        <dbReference type="ARBA" id="ARBA00022839"/>
    </source>
</evidence>
<keyword evidence="4 5" id="KW-0269">Exonuclease</keyword>
<comment type="subcellular location">
    <subcellularLocation>
        <location evidence="5 6">Cytoplasm</location>
    </subcellularLocation>
</comment>
<organism evidence="9 10">
    <name type="scientific">Thermanaerovibrio acidaminovorans (strain ATCC 49978 / DSM 6589 / Su883)</name>
    <name type="common">Selenomonas acidaminovorans</name>
    <dbReference type="NCBI Taxonomy" id="525903"/>
    <lineage>
        <taxon>Bacteria</taxon>
        <taxon>Thermotogati</taxon>
        <taxon>Synergistota</taxon>
        <taxon>Synergistia</taxon>
        <taxon>Synergistales</taxon>
        <taxon>Synergistaceae</taxon>
        <taxon>Thermanaerovibrio</taxon>
    </lineage>
</organism>
<dbReference type="InterPro" id="IPR003753">
    <property type="entry name" value="Exonuc_VII_L"/>
</dbReference>
<comment type="function">
    <text evidence="5">Bidirectionally degrades single-stranded DNA into large acid-insoluble oligonucleotides, which are then degraded further into small acid-soluble oligonucleotides.</text>
</comment>
<dbReference type="CDD" id="cd04489">
    <property type="entry name" value="ExoVII_LU_OBF"/>
    <property type="match status" value="1"/>
</dbReference>
<evidence type="ECO:0000259" key="8">
    <source>
        <dbReference type="Pfam" id="PF13742"/>
    </source>
</evidence>
<dbReference type="EC" id="3.1.11.6" evidence="5"/>
<gene>
    <name evidence="5" type="primary">xseA</name>
    <name evidence="9" type="ordered locus">Taci_1037</name>
</gene>
<dbReference type="AlphaFoldDB" id="D1B5H8"/>
<dbReference type="OrthoDB" id="9802795at2"/>
<feature type="domain" description="OB-fold nucleic acid binding" evidence="8">
    <location>
        <begin position="8"/>
        <end position="99"/>
    </location>
</feature>
<dbReference type="Pfam" id="PF02601">
    <property type="entry name" value="Exonuc_VII_L"/>
    <property type="match status" value="1"/>
</dbReference>
<feature type="domain" description="Exonuclease VII large subunit C-terminal" evidence="7">
    <location>
        <begin position="124"/>
        <end position="340"/>
    </location>
</feature>
<evidence type="ECO:0000259" key="7">
    <source>
        <dbReference type="Pfam" id="PF02601"/>
    </source>
</evidence>